<keyword evidence="2" id="KW-1185">Reference proteome</keyword>
<gene>
    <name evidence="1" type="ORF">SAMN05661091_4975</name>
</gene>
<proteinExistence type="predicted"/>
<evidence type="ECO:0000313" key="2">
    <source>
        <dbReference type="Proteomes" id="UP000192940"/>
    </source>
</evidence>
<accession>A0A1X7HQ27</accession>
<protein>
    <submittedName>
        <fullName evidence="1">Uncharacterized protein</fullName>
    </submittedName>
</protein>
<name>A0A1X7HQ27_9BACL</name>
<reference evidence="1 2" key="1">
    <citation type="submission" date="2017-04" db="EMBL/GenBank/DDBJ databases">
        <authorList>
            <person name="Afonso C.L."/>
            <person name="Miller P.J."/>
            <person name="Scott M.A."/>
            <person name="Spackman E."/>
            <person name="Goraichik I."/>
            <person name="Dimitrov K.M."/>
            <person name="Suarez D.L."/>
            <person name="Swayne D.E."/>
        </authorList>
    </citation>
    <scope>NUCLEOTIDE SEQUENCE [LARGE SCALE GENOMIC DNA]</scope>
    <source>
        <strain evidence="1 2">N3/975</strain>
    </source>
</reference>
<sequence>MRLSLLIYRKSGTEIYATILVWIGVSLFTTQHCNNFNM</sequence>
<dbReference type="EMBL" id="LT840184">
    <property type="protein sequence ID" value="SMF90312.1"/>
    <property type="molecule type" value="Genomic_DNA"/>
</dbReference>
<evidence type="ECO:0000313" key="1">
    <source>
        <dbReference type="EMBL" id="SMF90312.1"/>
    </source>
</evidence>
<dbReference type="STRING" id="1313296.SAMN05661091_4975"/>
<dbReference type="AlphaFoldDB" id="A0A1X7HQ27"/>
<organism evidence="1 2">
    <name type="scientific">Paenibacillus uliginis N3/975</name>
    <dbReference type="NCBI Taxonomy" id="1313296"/>
    <lineage>
        <taxon>Bacteria</taxon>
        <taxon>Bacillati</taxon>
        <taxon>Bacillota</taxon>
        <taxon>Bacilli</taxon>
        <taxon>Bacillales</taxon>
        <taxon>Paenibacillaceae</taxon>
        <taxon>Paenibacillus</taxon>
    </lineage>
</organism>
<dbReference type="Proteomes" id="UP000192940">
    <property type="component" value="Chromosome I"/>
</dbReference>